<comment type="caution">
    <text evidence="5">The sequence shown here is derived from an EMBL/GenBank/DDBJ whole genome shotgun (WGS) entry which is preliminary data.</text>
</comment>
<comment type="similarity">
    <text evidence="1">Belongs to the beta type-B retroviral polymerase family. HERV class-II K(HML-2) pol subfamily.</text>
</comment>
<dbReference type="Pfam" id="PF00078">
    <property type="entry name" value="RVT_1"/>
    <property type="match status" value="1"/>
</dbReference>
<name>A0A3L8S8S0_CHLGU</name>
<feature type="compositionally biased region" description="Low complexity" evidence="3">
    <location>
        <begin position="18"/>
        <end position="39"/>
    </location>
</feature>
<dbReference type="Gene3D" id="3.10.10.10">
    <property type="entry name" value="HIV Type 1 Reverse Transcriptase, subunit A, domain 1"/>
    <property type="match status" value="1"/>
</dbReference>
<accession>A0A3L8S8S0</accession>
<feature type="region of interest" description="Disordered" evidence="3">
    <location>
        <begin position="1"/>
        <end position="80"/>
    </location>
</feature>
<dbReference type="EMBL" id="QUSF01000039">
    <property type="protein sequence ID" value="RLV98589.1"/>
    <property type="molecule type" value="Genomic_DNA"/>
</dbReference>
<feature type="domain" description="Reverse transcriptase" evidence="4">
    <location>
        <begin position="87"/>
        <end position="275"/>
    </location>
</feature>
<sequence>MGCSQVGGSNQAKGKHVTITTKAHTTATSSSARRTTGRTLSQWRRGTSRTDTASAAGPRQDKRKSRPTAWHSSTCMGERQESGQDGCVLELPTNCPWRPTGQLFLVDKNSRNTKEVRLVVDFSHFSRGKNGLSFPKYWAPNLHTLSRILPLEMSWISLDVSQAFYHVPMHRLRATRLAICDGEWTYYFRKAPKGISLNPFLLHLFSTALAAKINHWFNIWAFAYMDFLLGHPSHHYLATASHTVYNILQQLGIRINYDKATPSPMYEIIFLDYKIDHLTIQILDEQWTKTRQTIKKISSTKEYG</sequence>
<evidence type="ECO:0000256" key="2">
    <source>
        <dbReference type="ARBA" id="ARBA00012180"/>
    </source>
</evidence>
<dbReference type="InterPro" id="IPR043128">
    <property type="entry name" value="Rev_trsase/Diguanyl_cyclase"/>
</dbReference>
<evidence type="ECO:0000256" key="3">
    <source>
        <dbReference type="SAM" id="MobiDB-lite"/>
    </source>
</evidence>
<proteinExistence type="inferred from homology"/>
<protein>
    <recommendedName>
        <fullName evidence="2">ribonuclease H</fullName>
        <ecNumber evidence="2">3.1.26.4</ecNumber>
    </recommendedName>
</protein>
<evidence type="ECO:0000259" key="4">
    <source>
        <dbReference type="PROSITE" id="PS50878"/>
    </source>
</evidence>
<dbReference type="InterPro" id="IPR000477">
    <property type="entry name" value="RT_dom"/>
</dbReference>
<dbReference type="GO" id="GO:0004523">
    <property type="term" value="F:RNA-DNA hybrid ribonuclease activity"/>
    <property type="evidence" value="ECO:0007669"/>
    <property type="project" value="UniProtKB-EC"/>
</dbReference>
<dbReference type="EC" id="3.1.26.4" evidence="2"/>
<feature type="compositionally biased region" description="Polar residues" evidence="3">
    <location>
        <begin position="40"/>
        <end position="53"/>
    </location>
</feature>
<dbReference type="OrthoDB" id="10068174at2759"/>
<reference evidence="5 6" key="1">
    <citation type="journal article" date="2018" name="Proc. R. Soc. B">
        <title>A non-coding region near Follistatin controls head colour polymorphism in the Gouldian finch.</title>
        <authorList>
            <person name="Toomey M.B."/>
            <person name="Marques C.I."/>
            <person name="Andrade P."/>
            <person name="Araujo P.M."/>
            <person name="Sabatino S."/>
            <person name="Gazda M.A."/>
            <person name="Afonso S."/>
            <person name="Lopes R.J."/>
            <person name="Corbo J.C."/>
            <person name="Carneiro M."/>
        </authorList>
    </citation>
    <scope>NUCLEOTIDE SEQUENCE [LARGE SCALE GENOMIC DNA]</scope>
    <source>
        <strain evidence="5">Red01</strain>
        <tissue evidence="5">Muscle</tissue>
    </source>
</reference>
<keyword evidence="6" id="KW-1185">Reference proteome</keyword>
<dbReference type="SUPFAM" id="SSF56672">
    <property type="entry name" value="DNA/RNA polymerases"/>
    <property type="match status" value="1"/>
</dbReference>
<evidence type="ECO:0000313" key="6">
    <source>
        <dbReference type="Proteomes" id="UP000276834"/>
    </source>
</evidence>
<dbReference type="Gene3D" id="3.30.70.270">
    <property type="match status" value="1"/>
</dbReference>
<feature type="compositionally biased region" description="Polar residues" evidence="3">
    <location>
        <begin position="1"/>
        <end position="12"/>
    </location>
</feature>
<organism evidence="5 6">
    <name type="scientific">Chloebia gouldiae</name>
    <name type="common">Gouldian finch</name>
    <name type="synonym">Erythrura gouldiae</name>
    <dbReference type="NCBI Taxonomy" id="44316"/>
    <lineage>
        <taxon>Eukaryota</taxon>
        <taxon>Metazoa</taxon>
        <taxon>Chordata</taxon>
        <taxon>Craniata</taxon>
        <taxon>Vertebrata</taxon>
        <taxon>Euteleostomi</taxon>
        <taxon>Archelosauria</taxon>
        <taxon>Archosauria</taxon>
        <taxon>Dinosauria</taxon>
        <taxon>Saurischia</taxon>
        <taxon>Theropoda</taxon>
        <taxon>Coelurosauria</taxon>
        <taxon>Aves</taxon>
        <taxon>Neognathae</taxon>
        <taxon>Neoaves</taxon>
        <taxon>Telluraves</taxon>
        <taxon>Australaves</taxon>
        <taxon>Passeriformes</taxon>
        <taxon>Passeroidea</taxon>
        <taxon>Passeridae</taxon>
        <taxon>Chloebia</taxon>
    </lineage>
</organism>
<evidence type="ECO:0000256" key="1">
    <source>
        <dbReference type="ARBA" id="ARBA00010879"/>
    </source>
</evidence>
<dbReference type="AlphaFoldDB" id="A0A3L8S8S0"/>
<dbReference type="Proteomes" id="UP000276834">
    <property type="component" value="Unassembled WGS sequence"/>
</dbReference>
<gene>
    <name evidence="5" type="ORF">DV515_00010610</name>
</gene>
<evidence type="ECO:0000313" key="5">
    <source>
        <dbReference type="EMBL" id="RLV98589.1"/>
    </source>
</evidence>
<dbReference type="InterPro" id="IPR043502">
    <property type="entry name" value="DNA/RNA_pol_sf"/>
</dbReference>
<dbReference type="PROSITE" id="PS50878">
    <property type="entry name" value="RT_POL"/>
    <property type="match status" value="1"/>
</dbReference>